<dbReference type="Gene3D" id="3.10.20.90">
    <property type="entry name" value="Phosphatidylinositol 3-kinase Catalytic Subunit, Chain A, domain 1"/>
    <property type="match status" value="2"/>
</dbReference>
<dbReference type="OrthoDB" id="442921at2759"/>
<reference evidence="5" key="1">
    <citation type="submission" date="2021-02" db="EMBL/GenBank/DDBJ databases">
        <authorList>
            <person name="Steward A R."/>
        </authorList>
    </citation>
    <scope>NUCLEOTIDE SEQUENCE</scope>
</reference>
<evidence type="ECO:0000256" key="2">
    <source>
        <dbReference type="ARBA" id="ARBA00023242"/>
    </source>
</evidence>
<evidence type="ECO:0000259" key="4">
    <source>
        <dbReference type="Pfam" id="PF11976"/>
    </source>
</evidence>
<accession>A0A821KZG4</accession>
<dbReference type="InterPro" id="IPR022617">
    <property type="entry name" value="Rad60/SUMO-like_dom"/>
</dbReference>
<feature type="region of interest" description="Disordered" evidence="3">
    <location>
        <begin position="109"/>
        <end position="132"/>
    </location>
</feature>
<gene>
    <name evidence="5" type="ORF">PMACD_LOCUS71</name>
</gene>
<evidence type="ECO:0000256" key="3">
    <source>
        <dbReference type="SAM" id="MobiDB-lite"/>
    </source>
</evidence>
<keyword evidence="6" id="KW-1185">Reference proteome</keyword>
<dbReference type="AlphaFoldDB" id="A0A821KZG4"/>
<comment type="caution">
    <text evidence="5">The sequence shown here is derived from an EMBL/GenBank/DDBJ whole genome shotgun (WGS) entry which is preliminary data.</text>
</comment>
<dbReference type="GO" id="GO:0045944">
    <property type="term" value="P:positive regulation of transcription by RNA polymerase II"/>
    <property type="evidence" value="ECO:0007669"/>
    <property type="project" value="TreeGrafter"/>
</dbReference>
<evidence type="ECO:0000256" key="1">
    <source>
        <dbReference type="ARBA" id="ARBA00004123"/>
    </source>
</evidence>
<comment type="subcellular location">
    <subcellularLocation>
        <location evidence="1">Nucleus</location>
    </subcellularLocation>
</comment>
<dbReference type="SUPFAM" id="SSF54236">
    <property type="entry name" value="Ubiquitin-like"/>
    <property type="match status" value="2"/>
</dbReference>
<dbReference type="Proteomes" id="UP000663880">
    <property type="component" value="Unassembled WGS sequence"/>
</dbReference>
<name>A0A821KZG4_9NEOP</name>
<evidence type="ECO:0000313" key="6">
    <source>
        <dbReference type="Proteomes" id="UP000663880"/>
    </source>
</evidence>
<dbReference type="EMBL" id="CAJOBZ010000001">
    <property type="protein sequence ID" value="CAF4741891.1"/>
    <property type="molecule type" value="Genomic_DNA"/>
</dbReference>
<feature type="domain" description="Rad60/SUMO-like" evidence="4">
    <location>
        <begin position="323"/>
        <end position="391"/>
    </location>
</feature>
<dbReference type="Pfam" id="PF11976">
    <property type="entry name" value="Rad60-SLD"/>
    <property type="match status" value="1"/>
</dbReference>
<sequence length="395" mass="45025">MFSSDSEDDYYGNTTKRLQYLRNKYSEDKIDTANLLKNSVQPDLEACCSTAVNTSNTSSVKPIVETNKSCMDDSLLKDDSVIEAMRKTRAQRIKATFSNFINKSLTLKKKGKTAKGGRGSKSQSKLSKDTQDSDTEIIPNVFFVAPMRRSKAQRVQGSCSLNTQQNYPRNVENIQIQSEIQCGDTTSQTVIPTYSIGNTDEYPDLSENVHLFNTKPLTQDLDYSFDDNEELSVKVYWRSSEIVRFSIRKFQKILQIFEFFAKKENVTTDRLLFLYNDRILKPYYTPDKINYKITKFIEGGIIHSAPILDESIISHNEFGNGLKLKFQCQNVKKPFVIYVQKEEKLVEAMVKCAEHFEKPLNALKFVFDGDAIAGSMTPDDLDLEGDECIDVKFIS</sequence>
<dbReference type="GO" id="GO:0005634">
    <property type="term" value="C:nucleus"/>
    <property type="evidence" value="ECO:0007669"/>
    <property type="project" value="UniProtKB-SubCell"/>
</dbReference>
<organism evidence="5 6">
    <name type="scientific">Pieris macdunnoughi</name>
    <dbReference type="NCBI Taxonomy" id="345717"/>
    <lineage>
        <taxon>Eukaryota</taxon>
        <taxon>Metazoa</taxon>
        <taxon>Ecdysozoa</taxon>
        <taxon>Arthropoda</taxon>
        <taxon>Hexapoda</taxon>
        <taxon>Insecta</taxon>
        <taxon>Pterygota</taxon>
        <taxon>Neoptera</taxon>
        <taxon>Endopterygota</taxon>
        <taxon>Lepidoptera</taxon>
        <taxon>Glossata</taxon>
        <taxon>Ditrysia</taxon>
        <taxon>Papilionoidea</taxon>
        <taxon>Pieridae</taxon>
        <taxon>Pierinae</taxon>
        <taxon>Pieris</taxon>
    </lineage>
</organism>
<dbReference type="PANTHER" id="PTHR47187">
    <property type="entry name" value="NFATC2-INTERACTING PROTEIN"/>
    <property type="match status" value="1"/>
</dbReference>
<keyword evidence="2" id="KW-0539">Nucleus</keyword>
<dbReference type="CDD" id="cd01763">
    <property type="entry name" value="Ubl_SUMO_like"/>
    <property type="match status" value="1"/>
</dbReference>
<evidence type="ECO:0000313" key="5">
    <source>
        <dbReference type="EMBL" id="CAF4741891.1"/>
    </source>
</evidence>
<proteinExistence type="predicted"/>
<dbReference type="InterPro" id="IPR052324">
    <property type="entry name" value="NFATC2-Int_DNA_Repair"/>
</dbReference>
<protein>
    <recommendedName>
        <fullName evidence="4">Rad60/SUMO-like domain-containing protein</fullName>
    </recommendedName>
</protein>
<dbReference type="PANTHER" id="PTHR47187:SF1">
    <property type="entry name" value="NFATC2-INTERACTING PROTEIN"/>
    <property type="match status" value="1"/>
</dbReference>
<dbReference type="InterPro" id="IPR029071">
    <property type="entry name" value="Ubiquitin-like_domsf"/>
</dbReference>